<evidence type="ECO:0000259" key="1">
    <source>
        <dbReference type="Pfam" id="PF13349"/>
    </source>
</evidence>
<proteinExistence type="predicted"/>
<dbReference type="Proteomes" id="UP000198609">
    <property type="component" value="Unassembled WGS sequence"/>
</dbReference>
<evidence type="ECO:0000313" key="3">
    <source>
        <dbReference type="Proteomes" id="UP000198609"/>
    </source>
</evidence>
<reference evidence="3" key="1">
    <citation type="submission" date="2016-10" db="EMBL/GenBank/DDBJ databases">
        <authorList>
            <person name="Varghese N."/>
            <person name="Submissions S."/>
        </authorList>
    </citation>
    <scope>NUCLEOTIDE SEQUENCE [LARGE SCALE GENOMIC DNA]</scope>
    <source>
        <strain evidence="3">DSM 40318</strain>
    </source>
</reference>
<sequence>MRKFETPAPIAAVLDIPAGRVQIIAADRADTAVEVRPTNASKSRDVRAAEQTTIGYADGALRIEVPVKNPSLGPSGSIEVTVQLPAGSRVEAKAASTEFRAVGRLGDIAFDGAYRQIKIDEAASVRLTAVDGDVEIGRLNGPAEISTARGDIRIAEAVRGKVVLSTQQGDISVTTAAGVSASLDAGTSYGRVSNDLKNHGTTELDIHATTSQGDIAARSH</sequence>
<gene>
    <name evidence="2" type="ORF">SAMN04490356_3593</name>
</gene>
<dbReference type="RefSeq" id="WP_093463381.1">
    <property type="nucleotide sequence ID" value="NZ_FNST01000002.1"/>
</dbReference>
<feature type="domain" description="DUF4097" evidence="1">
    <location>
        <begin position="20"/>
        <end position="215"/>
    </location>
</feature>
<accession>A0A1H4RBM3</accession>
<organism evidence="2 3">
    <name type="scientific">Streptomyces melanosporofaciens</name>
    <dbReference type="NCBI Taxonomy" id="67327"/>
    <lineage>
        <taxon>Bacteria</taxon>
        <taxon>Bacillati</taxon>
        <taxon>Actinomycetota</taxon>
        <taxon>Actinomycetes</taxon>
        <taxon>Kitasatosporales</taxon>
        <taxon>Streptomycetaceae</taxon>
        <taxon>Streptomyces</taxon>
        <taxon>Streptomyces violaceusniger group</taxon>
    </lineage>
</organism>
<dbReference type="AlphaFoldDB" id="A0A1H4RBM3"/>
<evidence type="ECO:0000313" key="2">
    <source>
        <dbReference type="EMBL" id="SEC29257.1"/>
    </source>
</evidence>
<dbReference type="InterPro" id="IPR025164">
    <property type="entry name" value="Toastrack_DUF4097"/>
</dbReference>
<name>A0A1H4RBM3_STRMJ</name>
<protein>
    <submittedName>
        <fullName evidence="2">Putative adhesin</fullName>
    </submittedName>
</protein>
<dbReference type="EMBL" id="FNST01000002">
    <property type="protein sequence ID" value="SEC29257.1"/>
    <property type="molecule type" value="Genomic_DNA"/>
</dbReference>
<dbReference type="Pfam" id="PF13349">
    <property type="entry name" value="DUF4097"/>
    <property type="match status" value="1"/>
</dbReference>
<keyword evidence="3" id="KW-1185">Reference proteome</keyword>